<dbReference type="EMBL" id="JWZT01002340">
    <property type="protein sequence ID" value="KII69612.1"/>
    <property type="molecule type" value="Genomic_DNA"/>
</dbReference>
<accession>A0A0C2N6W8</accession>
<sequence>MALKGSQANANLKKHLLNSLGAKHYRFVRESIPGKTPNELTYKDVVDTMSRKYGKHRNVVYERFKFTHIYRRADQSRKDFESTLREGAVYCDFGSTLELRICDQFIMAVNEQSIQQDLIKLFSSNDAKAEEVIPHAEVAFNSMKDAEKMYTKTKDQNDTSYQTKSF</sequence>
<evidence type="ECO:0000313" key="2">
    <source>
        <dbReference type="Proteomes" id="UP000031668"/>
    </source>
</evidence>
<keyword evidence="2" id="KW-1185">Reference proteome</keyword>
<dbReference type="OrthoDB" id="5973823at2759"/>
<organism evidence="1 2">
    <name type="scientific">Thelohanellus kitauei</name>
    <name type="common">Myxosporean</name>
    <dbReference type="NCBI Taxonomy" id="669202"/>
    <lineage>
        <taxon>Eukaryota</taxon>
        <taxon>Metazoa</taxon>
        <taxon>Cnidaria</taxon>
        <taxon>Myxozoa</taxon>
        <taxon>Myxosporea</taxon>
        <taxon>Bivalvulida</taxon>
        <taxon>Platysporina</taxon>
        <taxon>Myxobolidae</taxon>
        <taxon>Thelohanellus</taxon>
    </lineage>
</organism>
<gene>
    <name evidence="1" type="ORF">RF11_10199</name>
</gene>
<comment type="caution">
    <text evidence="1">The sequence shown here is derived from an EMBL/GenBank/DDBJ whole genome shotgun (WGS) entry which is preliminary data.</text>
</comment>
<reference evidence="1 2" key="1">
    <citation type="journal article" date="2014" name="Genome Biol. Evol.">
        <title>The genome of the myxosporean Thelohanellus kitauei shows adaptations to nutrient acquisition within its fish host.</title>
        <authorList>
            <person name="Yang Y."/>
            <person name="Xiong J."/>
            <person name="Zhou Z."/>
            <person name="Huo F."/>
            <person name="Miao W."/>
            <person name="Ran C."/>
            <person name="Liu Y."/>
            <person name="Zhang J."/>
            <person name="Feng J."/>
            <person name="Wang M."/>
            <person name="Wang M."/>
            <person name="Wang L."/>
            <person name="Yao B."/>
        </authorList>
    </citation>
    <scope>NUCLEOTIDE SEQUENCE [LARGE SCALE GENOMIC DNA]</scope>
    <source>
        <strain evidence="1">Wuqing</strain>
    </source>
</reference>
<dbReference type="AlphaFoldDB" id="A0A0C2N6W8"/>
<dbReference type="PANTHER" id="PTHR33198:SF19">
    <property type="entry name" value="CCHC-TYPE DOMAIN-CONTAINING PROTEIN"/>
    <property type="match status" value="1"/>
</dbReference>
<dbReference type="PANTHER" id="PTHR33198">
    <property type="entry name" value="ANK_REP_REGION DOMAIN-CONTAINING PROTEIN-RELATED"/>
    <property type="match status" value="1"/>
</dbReference>
<evidence type="ECO:0008006" key="3">
    <source>
        <dbReference type="Google" id="ProtNLM"/>
    </source>
</evidence>
<name>A0A0C2N6W8_THEKT</name>
<evidence type="ECO:0000313" key="1">
    <source>
        <dbReference type="EMBL" id="KII69612.1"/>
    </source>
</evidence>
<proteinExistence type="predicted"/>
<protein>
    <recommendedName>
        <fullName evidence="3">Retrotransposon gag domain-containing protein</fullName>
    </recommendedName>
</protein>
<dbReference type="Proteomes" id="UP000031668">
    <property type="component" value="Unassembled WGS sequence"/>
</dbReference>